<keyword evidence="7 9" id="KW-1133">Transmembrane helix</keyword>
<feature type="transmembrane region" description="Helical" evidence="9">
    <location>
        <begin position="137"/>
        <end position="162"/>
    </location>
</feature>
<proteinExistence type="predicted"/>
<dbReference type="STRING" id="224999.GCA_001485475_00793"/>
<dbReference type="NCBIfam" id="NF007289">
    <property type="entry name" value="PRK09757.1"/>
    <property type="match status" value="1"/>
</dbReference>
<dbReference type="InterPro" id="IPR050303">
    <property type="entry name" value="GatZ_KbaZ_carbometab"/>
</dbReference>
<keyword evidence="5" id="KW-0598">Phosphotransferase system</keyword>
<evidence type="ECO:0000256" key="6">
    <source>
        <dbReference type="ARBA" id="ARBA00022692"/>
    </source>
</evidence>
<feature type="transmembrane region" description="Helical" evidence="9">
    <location>
        <begin position="6"/>
        <end position="24"/>
    </location>
</feature>
<name>A0A0U9HKE9_9FIRM</name>
<dbReference type="OrthoDB" id="9815089at2"/>
<evidence type="ECO:0000256" key="3">
    <source>
        <dbReference type="ARBA" id="ARBA00022475"/>
    </source>
</evidence>
<dbReference type="PANTHER" id="PTHR32502:SF8">
    <property type="entry name" value="N-ACETYLGALACTOSAMINE PERMEASE IIC COMPONENT 1"/>
    <property type="match status" value="1"/>
</dbReference>
<dbReference type="RefSeq" id="WP_059031939.1">
    <property type="nucleotide sequence ID" value="NZ_BSDN01000003.1"/>
</dbReference>
<organism evidence="10">
    <name type="scientific">Tepidanaerobacter syntrophicus</name>
    <dbReference type="NCBI Taxonomy" id="224999"/>
    <lineage>
        <taxon>Bacteria</taxon>
        <taxon>Bacillati</taxon>
        <taxon>Bacillota</taxon>
        <taxon>Clostridia</taxon>
        <taxon>Thermosediminibacterales</taxon>
        <taxon>Tepidanaerobacteraceae</taxon>
        <taxon>Tepidanaerobacter</taxon>
    </lineage>
</organism>
<keyword evidence="8 9" id="KW-0472">Membrane</keyword>
<dbReference type="Pfam" id="PF03609">
    <property type="entry name" value="EII-Sor"/>
    <property type="match status" value="1"/>
</dbReference>
<protein>
    <submittedName>
        <fullName evidence="10">PTS system, galactosamine-specific IIC component</fullName>
    </submittedName>
</protein>
<keyword evidence="2" id="KW-0813">Transport</keyword>
<feature type="transmembrane region" description="Helical" evidence="9">
    <location>
        <begin position="209"/>
        <end position="240"/>
    </location>
</feature>
<evidence type="ECO:0000256" key="7">
    <source>
        <dbReference type="ARBA" id="ARBA00022989"/>
    </source>
</evidence>
<evidence type="ECO:0000256" key="2">
    <source>
        <dbReference type="ARBA" id="ARBA00022448"/>
    </source>
</evidence>
<dbReference type="EMBL" id="DF977000">
    <property type="protein sequence ID" value="GAQ24787.1"/>
    <property type="molecule type" value="Genomic_DNA"/>
</dbReference>
<keyword evidence="6 9" id="KW-0812">Transmembrane</keyword>
<feature type="transmembrane region" description="Helical" evidence="9">
    <location>
        <begin position="33"/>
        <end position="55"/>
    </location>
</feature>
<dbReference type="AlphaFoldDB" id="A0A0U9HKE9"/>
<feature type="transmembrane region" description="Helical" evidence="9">
    <location>
        <begin position="105"/>
        <end position="125"/>
    </location>
</feature>
<reference evidence="10" key="1">
    <citation type="journal article" date="2016" name="Genome Announc.">
        <title>Draft Genome Sequence of the Syntrophic Lactate-Degrading Bacterium Tepidanaerobacter syntrophicus JLT.</title>
        <authorList>
            <person name="Matsuura N."/>
            <person name="Ohashi A."/>
            <person name="Tourlousse D.M."/>
            <person name="Sekiguchi Y."/>
        </authorList>
    </citation>
    <scope>NUCLEOTIDE SEQUENCE [LARGE SCALE GENOMIC DNA]</scope>
    <source>
        <strain evidence="10">JL</strain>
    </source>
</reference>
<evidence type="ECO:0000256" key="9">
    <source>
        <dbReference type="SAM" id="Phobius"/>
    </source>
</evidence>
<evidence type="ECO:0000256" key="5">
    <source>
        <dbReference type="ARBA" id="ARBA00022683"/>
    </source>
</evidence>
<dbReference type="InterPro" id="IPR004700">
    <property type="entry name" value="PTS_IIC_man"/>
</dbReference>
<comment type="subcellular location">
    <subcellularLocation>
        <location evidence="1">Cell membrane</location>
        <topology evidence="1">Multi-pass membrane protein</topology>
    </subcellularLocation>
</comment>
<evidence type="ECO:0000256" key="1">
    <source>
        <dbReference type="ARBA" id="ARBA00004651"/>
    </source>
</evidence>
<evidence type="ECO:0000256" key="8">
    <source>
        <dbReference type="ARBA" id="ARBA00023136"/>
    </source>
</evidence>
<feature type="transmembrane region" description="Helical" evidence="9">
    <location>
        <begin position="174"/>
        <end position="197"/>
    </location>
</feature>
<accession>A0A0U9HKE9</accession>
<dbReference type="GO" id="GO:0005886">
    <property type="term" value="C:plasma membrane"/>
    <property type="evidence" value="ECO:0007669"/>
    <property type="project" value="UniProtKB-SubCell"/>
</dbReference>
<dbReference type="Proteomes" id="UP000062160">
    <property type="component" value="Unassembled WGS sequence"/>
</dbReference>
<keyword evidence="3" id="KW-1003">Cell membrane</keyword>
<evidence type="ECO:0000256" key="4">
    <source>
        <dbReference type="ARBA" id="ARBA00022597"/>
    </source>
</evidence>
<dbReference type="PROSITE" id="PS51106">
    <property type="entry name" value="PTS_EIIC_TYPE_4"/>
    <property type="match status" value="1"/>
</dbReference>
<dbReference type="GO" id="GO:0009401">
    <property type="term" value="P:phosphoenolpyruvate-dependent sugar phosphotransferase system"/>
    <property type="evidence" value="ECO:0007669"/>
    <property type="project" value="UniProtKB-KW"/>
</dbReference>
<dbReference type="PANTHER" id="PTHR32502">
    <property type="entry name" value="N-ACETYLGALACTOSAMINE PERMEASE II COMPONENT-RELATED"/>
    <property type="match status" value="1"/>
</dbReference>
<evidence type="ECO:0000313" key="10">
    <source>
        <dbReference type="EMBL" id="GAQ24787.1"/>
    </source>
</evidence>
<keyword evidence="4" id="KW-0762">Sugar transport</keyword>
<evidence type="ECO:0000313" key="11">
    <source>
        <dbReference type="Proteomes" id="UP000062160"/>
    </source>
</evidence>
<gene>
    <name evidence="10" type="ORF">TSYNT_6167</name>
</gene>
<keyword evidence="11" id="KW-1185">Reference proteome</keyword>
<sequence>MEVTLAQGIWIAIMAFICGIDFSLEAFFWFRPIIAAFFTGIILGDVQLGLAAGAITELAYVGLLTIGGTVPPNPLMAGIMTVIIAYTTGSSPEAALALSLPFALLMQWINIFYHSAFSVFLVPVLDRKAAEADTNGFTRAVILGAIIVGLTYAVVTFVSAYVAQEPIARFVTSFPTWFVHGFEICGQLLPGVGLALLLRTMLTGDNAPFLFIGFLMATYLELGNVLPVAIAGTVAAVLVYKSEKKSAQLRTEGGGPDEGI</sequence>